<feature type="transmembrane region" description="Helical" evidence="4">
    <location>
        <begin position="327"/>
        <end position="348"/>
    </location>
</feature>
<evidence type="ECO:0000313" key="5">
    <source>
        <dbReference type="EMBL" id="MBQ0958487.1"/>
    </source>
</evidence>
<keyword evidence="6" id="KW-1185">Reference proteome</keyword>
<dbReference type="InterPro" id="IPR011701">
    <property type="entry name" value="MFS"/>
</dbReference>
<reference evidence="5" key="1">
    <citation type="submission" date="2021-04" db="EMBL/GenBank/DDBJ databases">
        <title>The genome sequence of Ideonella sp. 4Y11.</title>
        <authorList>
            <person name="Liu Y."/>
        </authorList>
    </citation>
    <scope>NUCLEOTIDE SEQUENCE</scope>
    <source>
        <strain evidence="5">4Y11</strain>
    </source>
</reference>
<feature type="transmembrane region" description="Helical" evidence="4">
    <location>
        <begin position="99"/>
        <end position="123"/>
    </location>
</feature>
<dbReference type="EMBL" id="JAGQDE010000003">
    <property type="protein sequence ID" value="MBQ0958487.1"/>
    <property type="molecule type" value="Genomic_DNA"/>
</dbReference>
<dbReference type="Proteomes" id="UP000678374">
    <property type="component" value="Unassembled WGS sequence"/>
</dbReference>
<dbReference type="AlphaFoldDB" id="A0A940YGV5"/>
<feature type="transmembrane region" description="Helical" evidence="4">
    <location>
        <begin position="38"/>
        <end position="61"/>
    </location>
</feature>
<keyword evidence="1 4" id="KW-0812">Transmembrane</keyword>
<feature type="transmembrane region" description="Helical" evidence="4">
    <location>
        <begin position="164"/>
        <end position="181"/>
    </location>
</feature>
<evidence type="ECO:0000256" key="3">
    <source>
        <dbReference type="ARBA" id="ARBA00023136"/>
    </source>
</evidence>
<dbReference type="RefSeq" id="WP_210800993.1">
    <property type="nucleotide sequence ID" value="NZ_JAGQDE010000003.1"/>
</dbReference>
<keyword evidence="3 4" id="KW-0472">Membrane</keyword>
<accession>A0A940YGV5</accession>
<dbReference type="Gene3D" id="1.20.1250.20">
    <property type="entry name" value="MFS general substrate transporter like domains"/>
    <property type="match status" value="1"/>
</dbReference>
<evidence type="ECO:0000256" key="4">
    <source>
        <dbReference type="SAM" id="Phobius"/>
    </source>
</evidence>
<sequence length="397" mass="40486">MSTGLTLAALQCCFTLTWTVYVAFLPALLAQAGLAPMWLPVLLVADQAVFVLADLAAGVAADRAGSALHRLGPWLLGATAVSAVAFLALPFLAGSGAATWMLVATAVWAISSAALRAPVAALLGQRAARPALPRLLAWWSLGLALASALGPWLTVQLRGGDARLPFVLASMALLAATLALLRVERQLPPPAPAARGTLPRRGAALIVFLAAAAALGLGFQAHAQLNATPMYLRFATAADLPGWLSLFWVAFALALWPAGELTRRLGAVTALGAGAALAALGAALAAWAPAMAWLALGQALSGAAWGVVMVSAWTAAVRFGHTGREGLSSAGLSSLLALAALLRIAVVAAQWPQQPAVQPWLAWLPVALWALAAVLLVGAAQALRSGSQQAAQVEAAV</sequence>
<feature type="transmembrane region" description="Helical" evidence="4">
    <location>
        <begin position="135"/>
        <end position="152"/>
    </location>
</feature>
<name>A0A940YGV5_9BURK</name>
<dbReference type="GO" id="GO:0022857">
    <property type="term" value="F:transmembrane transporter activity"/>
    <property type="evidence" value="ECO:0007669"/>
    <property type="project" value="InterPro"/>
</dbReference>
<feature type="transmembrane region" description="Helical" evidence="4">
    <location>
        <begin position="73"/>
        <end position="93"/>
    </location>
</feature>
<dbReference type="SUPFAM" id="SSF103473">
    <property type="entry name" value="MFS general substrate transporter"/>
    <property type="match status" value="1"/>
</dbReference>
<comment type="caution">
    <text evidence="5">The sequence shown here is derived from an EMBL/GenBank/DDBJ whole genome shotgun (WGS) entry which is preliminary data.</text>
</comment>
<dbReference type="InterPro" id="IPR036259">
    <property type="entry name" value="MFS_trans_sf"/>
</dbReference>
<feature type="transmembrane region" description="Helical" evidence="4">
    <location>
        <begin position="202"/>
        <end position="220"/>
    </location>
</feature>
<keyword evidence="2 4" id="KW-1133">Transmembrane helix</keyword>
<gene>
    <name evidence="5" type="ORF">KAK06_05900</name>
</gene>
<evidence type="ECO:0000256" key="1">
    <source>
        <dbReference type="ARBA" id="ARBA00022692"/>
    </source>
</evidence>
<proteinExistence type="predicted"/>
<evidence type="ECO:0000256" key="2">
    <source>
        <dbReference type="ARBA" id="ARBA00022989"/>
    </source>
</evidence>
<dbReference type="Pfam" id="PF07690">
    <property type="entry name" value="MFS_1"/>
    <property type="match status" value="1"/>
</dbReference>
<feature type="transmembrane region" description="Helical" evidence="4">
    <location>
        <begin position="240"/>
        <end position="258"/>
    </location>
</feature>
<organism evidence="5 6">
    <name type="scientific">Ideonella aquatica</name>
    <dbReference type="NCBI Taxonomy" id="2824119"/>
    <lineage>
        <taxon>Bacteria</taxon>
        <taxon>Pseudomonadati</taxon>
        <taxon>Pseudomonadota</taxon>
        <taxon>Betaproteobacteria</taxon>
        <taxon>Burkholderiales</taxon>
        <taxon>Sphaerotilaceae</taxon>
        <taxon>Ideonella</taxon>
    </lineage>
</organism>
<protein>
    <submittedName>
        <fullName evidence="5">MFS transporter</fullName>
    </submittedName>
</protein>
<evidence type="ECO:0000313" key="6">
    <source>
        <dbReference type="Proteomes" id="UP000678374"/>
    </source>
</evidence>
<feature type="transmembrane region" description="Helical" evidence="4">
    <location>
        <begin position="265"/>
        <end position="287"/>
    </location>
</feature>
<feature type="transmembrane region" description="Helical" evidence="4">
    <location>
        <begin position="360"/>
        <end position="380"/>
    </location>
</feature>
<feature type="transmembrane region" description="Helical" evidence="4">
    <location>
        <begin position="293"/>
        <end position="315"/>
    </location>
</feature>